<feature type="domain" description="Response regulatory" evidence="9">
    <location>
        <begin position="1"/>
        <end position="118"/>
    </location>
</feature>
<keyword evidence="3 6" id="KW-0597">Phosphoprotein</keyword>
<feature type="coiled-coil region" evidence="7">
    <location>
        <begin position="182"/>
        <end position="209"/>
    </location>
</feature>
<proteinExistence type="predicted"/>
<dbReference type="Pfam" id="PF02518">
    <property type="entry name" value="HATPase_c"/>
    <property type="match status" value="1"/>
</dbReference>
<dbReference type="OrthoDB" id="9781208at2"/>
<dbReference type="Gene3D" id="3.30.565.10">
    <property type="entry name" value="Histidine kinase-like ATPase, C-terminal domain"/>
    <property type="match status" value="1"/>
</dbReference>
<dbReference type="PANTHER" id="PTHR43547">
    <property type="entry name" value="TWO-COMPONENT HISTIDINE KINASE"/>
    <property type="match status" value="1"/>
</dbReference>
<dbReference type="SMART" id="SM00387">
    <property type="entry name" value="HATPase_c"/>
    <property type="match status" value="1"/>
</dbReference>
<feature type="modified residue" description="4-aspartylphosphate" evidence="6">
    <location>
        <position position="50"/>
    </location>
</feature>
<evidence type="ECO:0000259" key="9">
    <source>
        <dbReference type="PROSITE" id="PS50110"/>
    </source>
</evidence>
<feature type="domain" description="Histidine kinase" evidence="8">
    <location>
        <begin position="154"/>
        <end position="370"/>
    </location>
</feature>
<evidence type="ECO:0000259" key="8">
    <source>
        <dbReference type="PROSITE" id="PS50109"/>
    </source>
</evidence>
<reference evidence="11" key="1">
    <citation type="submission" date="2016-10" db="EMBL/GenBank/DDBJ databases">
        <authorList>
            <person name="Varghese N."/>
            <person name="Submissions S."/>
        </authorList>
    </citation>
    <scope>NUCLEOTIDE SEQUENCE [LARGE SCALE GENOMIC DNA]</scope>
    <source>
        <strain evidence="11">Jip14</strain>
    </source>
</reference>
<dbReference type="EC" id="2.7.13.3" evidence="2"/>
<dbReference type="SMART" id="SM00448">
    <property type="entry name" value="REC"/>
    <property type="match status" value="1"/>
</dbReference>
<dbReference type="STRING" id="332977.SAMN05421740_101774"/>
<dbReference type="SUPFAM" id="SSF52172">
    <property type="entry name" value="CheY-like"/>
    <property type="match status" value="1"/>
</dbReference>
<organism evidence="10 11">
    <name type="scientific">Parapedobacter koreensis</name>
    <dbReference type="NCBI Taxonomy" id="332977"/>
    <lineage>
        <taxon>Bacteria</taxon>
        <taxon>Pseudomonadati</taxon>
        <taxon>Bacteroidota</taxon>
        <taxon>Sphingobacteriia</taxon>
        <taxon>Sphingobacteriales</taxon>
        <taxon>Sphingobacteriaceae</taxon>
        <taxon>Parapedobacter</taxon>
    </lineage>
</organism>
<protein>
    <recommendedName>
        <fullName evidence="2">histidine kinase</fullName>
        <ecNumber evidence="2">2.7.13.3</ecNumber>
    </recommendedName>
</protein>
<sequence>MILIVDDKIENIKALKKILESQNFEVDTALSGEDALKKVLKHDYQLVILDVQMPGMDGFEVAEAISGISKTSELPIIFLSAVNVSKAFITKGYTSGGHDYLVKPVDPDILVLKIKMFVKLQEQAKELARTQLELRKEIEHRIRAEERKDEFIGMASHEVKTPLTSVKAYIQLAGVAVHDNKIARALQFINKANNQVDKLNQMMTELLDIAKMESGRLDFNLSEFNIGQLLDDVLDIFRQSNPEREVIRSGNASVRIRGDALRLEQVILNYLSNAAKYSPETEKIHLDIYQSPNNEIKICVKDHGIGIAENEQVNLFTKFYRTKQSSAEYRGLGMGLYLCAKIIKFHGGKYGVESQLTKGSTFYFTLPTSAEIAIDIQNTQTS</sequence>
<name>A0A1H7GQU4_9SPHI</name>
<dbReference type="Gene3D" id="3.40.50.2300">
    <property type="match status" value="1"/>
</dbReference>
<dbReference type="InterPro" id="IPR001789">
    <property type="entry name" value="Sig_transdc_resp-reg_receiver"/>
</dbReference>
<keyword evidence="4" id="KW-0808">Transferase</keyword>
<evidence type="ECO:0000256" key="3">
    <source>
        <dbReference type="ARBA" id="ARBA00022553"/>
    </source>
</evidence>
<dbReference type="InterPro" id="IPR036890">
    <property type="entry name" value="HATPase_C_sf"/>
</dbReference>
<dbReference type="AlphaFoldDB" id="A0A1H7GQU4"/>
<dbReference type="GO" id="GO:0000155">
    <property type="term" value="F:phosphorelay sensor kinase activity"/>
    <property type="evidence" value="ECO:0007669"/>
    <property type="project" value="InterPro"/>
</dbReference>
<evidence type="ECO:0000256" key="4">
    <source>
        <dbReference type="ARBA" id="ARBA00022679"/>
    </source>
</evidence>
<dbReference type="InterPro" id="IPR011006">
    <property type="entry name" value="CheY-like_superfamily"/>
</dbReference>
<evidence type="ECO:0000256" key="7">
    <source>
        <dbReference type="SAM" id="Coils"/>
    </source>
</evidence>
<dbReference type="RefSeq" id="WP_090602855.1">
    <property type="nucleotide sequence ID" value="NZ_FNZR01000001.1"/>
</dbReference>
<evidence type="ECO:0000256" key="1">
    <source>
        <dbReference type="ARBA" id="ARBA00000085"/>
    </source>
</evidence>
<dbReference type="EMBL" id="FNZR01000001">
    <property type="protein sequence ID" value="SEK40536.1"/>
    <property type="molecule type" value="Genomic_DNA"/>
</dbReference>
<comment type="catalytic activity">
    <reaction evidence="1">
        <text>ATP + protein L-histidine = ADP + protein N-phospho-L-histidine.</text>
        <dbReference type="EC" id="2.7.13.3"/>
    </reaction>
</comment>
<evidence type="ECO:0000313" key="10">
    <source>
        <dbReference type="EMBL" id="SEK40536.1"/>
    </source>
</evidence>
<dbReference type="Gene3D" id="1.10.287.130">
    <property type="match status" value="1"/>
</dbReference>
<dbReference type="Pfam" id="PF00512">
    <property type="entry name" value="HisKA"/>
    <property type="match status" value="1"/>
</dbReference>
<dbReference type="FunFam" id="3.30.565.10:FF:000006">
    <property type="entry name" value="Sensor histidine kinase WalK"/>
    <property type="match status" value="1"/>
</dbReference>
<dbReference type="PANTHER" id="PTHR43547:SF2">
    <property type="entry name" value="HYBRID SIGNAL TRANSDUCTION HISTIDINE KINASE C"/>
    <property type="match status" value="1"/>
</dbReference>
<dbReference type="PROSITE" id="PS50109">
    <property type="entry name" value="HIS_KIN"/>
    <property type="match status" value="1"/>
</dbReference>
<evidence type="ECO:0000313" key="11">
    <source>
        <dbReference type="Proteomes" id="UP000198916"/>
    </source>
</evidence>
<dbReference type="CDD" id="cd00082">
    <property type="entry name" value="HisKA"/>
    <property type="match status" value="1"/>
</dbReference>
<evidence type="ECO:0000256" key="6">
    <source>
        <dbReference type="PROSITE-ProRule" id="PRU00169"/>
    </source>
</evidence>
<dbReference type="PRINTS" id="PR00344">
    <property type="entry name" value="BCTRLSENSOR"/>
</dbReference>
<dbReference type="InterPro" id="IPR004358">
    <property type="entry name" value="Sig_transdc_His_kin-like_C"/>
</dbReference>
<dbReference type="SMART" id="SM00388">
    <property type="entry name" value="HisKA"/>
    <property type="match status" value="1"/>
</dbReference>
<keyword evidence="11" id="KW-1185">Reference proteome</keyword>
<gene>
    <name evidence="10" type="ORF">SAMN05421740_101774</name>
</gene>
<dbReference type="InterPro" id="IPR003661">
    <property type="entry name" value="HisK_dim/P_dom"/>
</dbReference>
<dbReference type="InterPro" id="IPR005467">
    <property type="entry name" value="His_kinase_dom"/>
</dbReference>
<evidence type="ECO:0000256" key="5">
    <source>
        <dbReference type="ARBA" id="ARBA00022777"/>
    </source>
</evidence>
<keyword evidence="5 10" id="KW-0418">Kinase</keyword>
<dbReference type="PROSITE" id="PS50110">
    <property type="entry name" value="RESPONSE_REGULATORY"/>
    <property type="match status" value="1"/>
</dbReference>
<evidence type="ECO:0000256" key="2">
    <source>
        <dbReference type="ARBA" id="ARBA00012438"/>
    </source>
</evidence>
<dbReference type="Pfam" id="PF00072">
    <property type="entry name" value="Response_reg"/>
    <property type="match status" value="1"/>
</dbReference>
<accession>A0A1H7GQU4</accession>
<dbReference type="InterPro" id="IPR003594">
    <property type="entry name" value="HATPase_dom"/>
</dbReference>
<dbReference type="Proteomes" id="UP000198916">
    <property type="component" value="Unassembled WGS sequence"/>
</dbReference>
<keyword evidence="7" id="KW-0175">Coiled coil</keyword>
<dbReference type="SUPFAM" id="SSF55874">
    <property type="entry name" value="ATPase domain of HSP90 chaperone/DNA topoisomerase II/histidine kinase"/>
    <property type="match status" value="1"/>
</dbReference>